<protein>
    <submittedName>
        <fullName evidence="1">Uncharacterized protein</fullName>
    </submittedName>
</protein>
<name>A0A4U6BPE0_9BRAD</name>
<dbReference type="AlphaFoldDB" id="A0A4U6BPE0"/>
<dbReference type="RefSeq" id="WP_137325126.1">
    <property type="nucleotide sequence ID" value="NZ_LBIA02000001.1"/>
</dbReference>
<proteinExistence type="predicted"/>
<dbReference type="OrthoDB" id="7596013at2"/>
<organism evidence="1 2">
    <name type="scientific">Afipia massiliensis</name>
    <dbReference type="NCBI Taxonomy" id="211460"/>
    <lineage>
        <taxon>Bacteria</taxon>
        <taxon>Pseudomonadati</taxon>
        <taxon>Pseudomonadota</taxon>
        <taxon>Alphaproteobacteria</taxon>
        <taxon>Hyphomicrobiales</taxon>
        <taxon>Nitrobacteraceae</taxon>
        <taxon>Afipia</taxon>
    </lineage>
</organism>
<dbReference type="Proteomes" id="UP000034832">
    <property type="component" value="Unassembled WGS sequence"/>
</dbReference>
<sequence length="115" mass="12789">MISWTEVPLDYEPLTGSNDVFVVATSVFQASSLGKNTPARNRERQAHFERQLKNIAWHLGSRNVPVFLSFNGERRRMDKGCIGLAVTAGILEHPVDGPEDFVTHVTLTAEPPTPF</sequence>
<evidence type="ECO:0000313" key="2">
    <source>
        <dbReference type="Proteomes" id="UP000034832"/>
    </source>
</evidence>
<accession>A0A4U6BPE0</accession>
<comment type="caution">
    <text evidence="1">The sequence shown here is derived from an EMBL/GenBank/DDBJ whole genome shotgun (WGS) entry which is preliminary data.</text>
</comment>
<evidence type="ECO:0000313" key="1">
    <source>
        <dbReference type="EMBL" id="TKT70878.1"/>
    </source>
</evidence>
<dbReference type="EMBL" id="LBIA02000001">
    <property type="protein sequence ID" value="TKT70878.1"/>
    <property type="molecule type" value="Genomic_DNA"/>
</dbReference>
<keyword evidence="2" id="KW-1185">Reference proteome</keyword>
<reference evidence="1" key="1">
    <citation type="submission" date="2019-04" db="EMBL/GenBank/DDBJ databases">
        <title>Whole genome sequencing of cave bacteria.</title>
        <authorList>
            <person name="Gan H.M."/>
            <person name="Barton H."/>
            <person name="Savka M.A."/>
        </authorList>
    </citation>
    <scope>NUCLEOTIDE SEQUENCE [LARGE SCALE GENOMIC DNA]</scope>
    <source>
        <strain evidence="1">LC387</strain>
    </source>
</reference>
<gene>
    <name evidence="1" type="ORF">YH63_005330</name>
</gene>